<organism evidence="5 6">
    <name type="scientific">Strongyloides stercoralis</name>
    <name type="common">Threadworm</name>
    <dbReference type="NCBI Taxonomy" id="6248"/>
    <lineage>
        <taxon>Eukaryota</taxon>
        <taxon>Metazoa</taxon>
        <taxon>Ecdysozoa</taxon>
        <taxon>Nematoda</taxon>
        <taxon>Chromadorea</taxon>
        <taxon>Rhabditida</taxon>
        <taxon>Tylenchina</taxon>
        <taxon>Panagrolaimomorpha</taxon>
        <taxon>Strongyloidoidea</taxon>
        <taxon>Strongyloididae</taxon>
        <taxon>Strongyloides</taxon>
    </lineage>
</organism>
<dbReference type="Pfam" id="PF20146">
    <property type="entry name" value="NRF"/>
    <property type="match status" value="1"/>
</dbReference>
<feature type="transmembrane region" description="Helical" evidence="2">
    <location>
        <begin position="931"/>
        <end position="955"/>
    </location>
</feature>
<keyword evidence="5" id="KW-1185">Reference proteome</keyword>
<evidence type="ECO:0000256" key="2">
    <source>
        <dbReference type="SAM" id="Phobius"/>
    </source>
</evidence>
<reference evidence="6" key="1">
    <citation type="submission" date="2024-02" db="UniProtKB">
        <authorList>
            <consortium name="WormBaseParasite"/>
        </authorList>
    </citation>
    <scope>IDENTIFICATION</scope>
</reference>
<dbReference type="Pfam" id="PF01682">
    <property type="entry name" value="DB"/>
    <property type="match status" value="1"/>
</dbReference>
<dbReference type="PANTHER" id="PTHR11161:SF65">
    <property type="entry name" value="NOSE RESISTANT TO FLUOXETINE PROTEIN 6"/>
    <property type="match status" value="1"/>
</dbReference>
<sequence length="1328" mass="154468">MICLLLFIVLSCTTLIIGQYFPQYPQQQQYYQSPNQQNFYPYSQTVHQPQQQQYQYNGLIQQKQQGIYQNSGIQQYNKVYYPQQFQQQMISPSIQNYQPSQILKNSQPYQSQYQQQVFQPQYQQQQYRQQIIQQPFTQYSQQPYQNNVMKQSSMPQVYQYNSQQNQQQYQLQNVNSNIGPIQISSDVEMNERIPQQQYNNPQQSLSQYKYNNIPTISPPTYRSNTIVKVNEKISSSQYQGNTYNQEGSFSNSADVPPPPPPEKFLPEKTITQKVRIASETRKGTNFSPSNFHALDERKEILNNNNQKFENNIKHDNIQIQSLDGNKITTQQPPIVSVVEEKNIINERTVIPKTQLSHLSPSKDSTTVNDVFLKCCHKKNVSPKCESRCNFDIINKKILTAMFLGSDPCPQSYGRDLFSCAAQDNDHTDCCRKMNVTRTTAGEKCLAFCKMTPDTHFQADVTYLPCWSVLNDIKQCFKNAIIDSLKNTRGQFKNGPDILNYKKSLNEQFYIIIIFEIKYFYMNFNILYQSFDYKITVYEYNNNEWEDNNEDQTIDGNILHNIFRDSNTIFSLELDIFKDIIYNFLNATENVKDGDDSSIFKILDLLQPIKNLDISPNCVADIFYYGYITTQYARMVNEKKVCNDCSCKANVSKYFDEYEWIFDVVDAMGKVPSAVMSGNNLWVGSWHTCRKIDVVKNQNQNWKGQYCKLQFQPYNRNNPLSQMATSEIPDPTLTCVKTKNITEPPKWSEWDNECFTMLPLLNFGICVPDTCTEYDIKTILQFFYKKIESLSGSKLICNVNVACSSEKAENSIIFDRTSMYVIYFLTAVLGTIIFGTFYDIYVHQPSININGSSKIDSIFIHILLAFSIYSNGKYVLAKNKITDQIDCLHGARVLSMMWIILGHTYWYICTSLTADNVLQTLKNFPKYFHNQIVIQAPLAVDSFFLLSGMLTSYLFFKKVMAPKLDKDGNIIKKHSIDVKNISFWIIFYVRRYIRLTPVYIIVIILNITVFTHLSNGPFWRPIELNYCRKSWWTNLIYMNNFLLQDVEQCMGWSWYLANDFQLYFISPLYMLLINYNEKLGIIGCCGTIIISSIYRLIVTLIKGYPPGPILTTKLQIVRLIDEFWTNVYVKPYARCGPYMIGIMVGYFLYKYKLKYTIGKWKNYFLWSISTIMGLYSVFGMYPYSSTGEITKFHLIFYTLFGGPMFSLSLGWILFACSTGNGGIVKKILGWKAFVPLSKLTFCTYLMHPIILQLYNFSRPHPFHFTSTFQMLTLFSVAATASYFVAFFIACAFEFPVTYLDKLIFDRVHTKKTDVLIHNEIKDNGKLLPK</sequence>
<keyword evidence="1" id="KW-0175">Coiled coil</keyword>
<feature type="domain" description="Nose resistant-to-fluoxetine protein N-terminal" evidence="4">
    <location>
        <begin position="641"/>
        <end position="798"/>
    </location>
</feature>
<feature type="transmembrane region" description="Helical" evidence="2">
    <location>
        <begin position="1227"/>
        <end position="1249"/>
    </location>
</feature>
<dbReference type="Proteomes" id="UP000035681">
    <property type="component" value="Unplaced"/>
</dbReference>
<proteinExistence type="predicted"/>
<evidence type="ECO:0000256" key="3">
    <source>
        <dbReference type="SAM" id="SignalP"/>
    </source>
</evidence>
<dbReference type="PANTHER" id="PTHR11161">
    <property type="entry name" value="O-ACYLTRANSFERASE"/>
    <property type="match status" value="1"/>
</dbReference>
<dbReference type="InterPro" id="IPR002602">
    <property type="entry name" value="DB"/>
</dbReference>
<evidence type="ECO:0000256" key="1">
    <source>
        <dbReference type="SAM" id="Coils"/>
    </source>
</evidence>
<feature type="transmembrane region" description="Helical" evidence="2">
    <location>
        <begin position="1078"/>
        <end position="1100"/>
    </location>
</feature>
<accession>A0AAF5DLH7</accession>
<dbReference type="GO" id="GO:0016747">
    <property type="term" value="F:acyltransferase activity, transferring groups other than amino-acyl groups"/>
    <property type="evidence" value="ECO:0007669"/>
    <property type="project" value="InterPro"/>
</dbReference>
<evidence type="ECO:0000313" key="6">
    <source>
        <dbReference type="WBParaSite" id="TCONS_00014754.p1"/>
    </source>
</evidence>
<feature type="transmembrane region" description="Helical" evidence="2">
    <location>
        <begin position="887"/>
        <end position="907"/>
    </location>
</feature>
<dbReference type="InterPro" id="IPR002656">
    <property type="entry name" value="Acyl_transf_3_dom"/>
</dbReference>
<feature type="transmembrane region" description="Helical" evidence="2">
    <location>
        <begin position="819"/>
        <end position="837"/>
    </location>
</feature>
<feature type="transmembrane region" description="Helical" evidence="2">
    <location>
        <begin position="1130"/>
        <end position="1150"/>
    </location>
</feature>
<name>A0AAF5DLH7_STRER</name>
<evidence type="ECO:0000259" key="4">
    <source>
        <dbReference type="SMART" id="SM00703"/>
    </source>
</evidence>
<feature type="signal peptide" evidence="3">
    <location>
        <begin position="1"/>
        <end position="18"/>
    </location>
</feature>
<keyword evidence="2" id="KW-1133">Transmembrane helix</keyword>
<keyword evidence="3" id="KW-0732">Signal</keyword>
<keyword evidence="2" id="KW-0472">Membrane</keyword>
<dbReference type="InterPro" id="IPR052728">
    <property type="entry name" value="O2_lipid_transport_reg"/>
</dbReference>
<dbReference type="Pfam" id="PF01757">
    <property type="entry name" value="Acyl_transf_3"/>
    <property type="match status" value="1"/>
</dbReference>
<dbReference type="InterPro" id="IPR006621">
    <property type="entry name" value="Nose-resist-to-fluoxetine_N"/>
</dbReference>
<feature type="transmembrane region" description="Helical" evidence="2">
    <location>
        <begin position="1162"/>
        <end position="1182"/>
    </location>
</feature>
<evidence type="ECO:0000313" key="5">
    <source>
        <dbReference type="Proteomes" id="UP000035681"/>
    </source>
</evidence>
<feature type="chain" id="PRO_5041956782" evidence="3">
    <location>
        <begin position="19"/>
        <end position="1328"/>
    </location>
</feature>
<feature type="transmembrane region" description="Helical" evidence="2">
    <location>
        <begin position="991"/>
        <end position="1012"/>
    </location>
</feature>
<feature type="transmembrane region" description="Helical" evidence="2">
    <location>
        <begin position="1194"/>
        <end position="1215"/>
    </location>
</feature>
<feature type="transmembrane region" description="Helical" evidence="2">
    <location>
        <begin position="508"/>
        <end position="527"/>
    </location>
</feature>
<protein>
    <submittedName>
        <fullName evidence="6">NRF domain-containing protein</fullName>
    </submittedName>
</protein>
<feature type="transmembrane region" description="Helical" evidence="2">
    <location>
        <begin position="857"/>
        <end position="875"/>
    </location>
</feature>
<feature type="transmembrane region" description="Helical" evidence="2">
    <location>
        <begin position="1269"/>
        <end position="1291"/>
    </location>
</feature>
<keyword evidence="2" id="KW-0812">Transmembrane</keyword>
<dbReference type="SMART" id="SM00703">
    <property type="entry name" value="NRF"/>
    <property type="match status" value="1"/>
</dbReference>
<feature type="coiled-coil region" evidence="1">
    <location>
        <begin position="291"/>
        <end position="318"/>
    </location>
</feature>
<feature type="transmembrane region" description="Helical" evidence="2">
    <location>
        <begin position="1051"/>
        <end position="1071"/>
    </location>
</feature>
<dbReference type="WBParaSite" id="TCONS_00014754.p1">
    <property type="protein sequence ID" value="TCONS_00014754.p1"/>
    <property type="gene ID" value="XLOC_009975"/>
</dbReference>
<dbReference type="AlphaFoldDB" id="A0AAF5DLH7"/>